<evidence type="ECO:0000313" key="2">
    <source>
        <dbReference type="WBParaSite" id="Csp11.Scaffold617.g6035.t1"/>
    </source>
</evidence>
<protein>
    <submittedName>
        <fullName evidence="2">Carb-bd_dom_fam9 domain-containing protein</fullName>
    </submittedName>
</protein>
<dbReference type="AlphaFoldDB" id="A0A1I7THP7"/>
<organism evidence="1 2">
    <name type="scientific">Caenorhabditis tropicalis</name>
    <dbReference type="NCBI Taxonomy" id="1561998"/>
    <lineage>
        <taxon>Eukaryota</taxon>
        <taxon>Metazoa</taxon>
        <taxon>Ecdysozoa</taxon>
        <taxon>Nematoda</taxon>
        <taxon>Chromadorea</taxon>
        <taxon>Rhabditida</taxon>
        <taxon>Rhabditina</taxon>
        <taxon>Rhabditomorpha</taxon>
        <taxon>Rhabditoidea</taxon>
        <taxon>Rhabditidae</taxon>
        <taxon>Peloderinae</taxon>
        <taxon>Caenorhabditis</taxon>
    </lineage>
</organism>
<dbReference type="Proteomes" id="UP000095282">
    <property type="component" value="Unplaced"/>
</dbReference>
<accession>A0A1I7THP7</accession>
<name>A0A1I7THP7_9PELO</name>
<reference evidence="2" key="1">
    <citation type="submission" date="2016-11" db="UniProtKB">
        <authorList>
            <consortium name="WormBaseParasite"/>
        </authorList>
    </citation>
    <scope>IDENTIFICATION</scope>
</reference>
<proteinExistence type="predicted"/>
<dbReference type="WBParaSite" id="Csp11.Scaffold617.g6035.t1">
    <property type="protein sequence ID" value="Csp11.Scaffold617.g6035.t1"/>
    <property type="gene ID" value="Csp11.Scaffold617.g6035"/>
</dbReference>
<sequence>MQNLIRSVKWKEILRIECYACSFAFAIYNKDNTKVEVVACGSKEPNYIEETYAVTIDGKHIEVCSPYFNFVFYYPSETPRTYIVRDDGIVAYITLESGKLWFQVKNFTEK</sequence>
<evidence type="ECO:0000313" key="1">
    <source>
        <dbReference type="Proteomes" id="UP000095282"/>
    </source>
</evidence>
<keyword evidence="1" id="KW-1185">Reference proteome</keyword>